<keyword evidence="1" id="KW-0812">Transmembrane</keyword>
<feature type="transmembrane region" description="Helical" evidence="1">
    <location>
        <begin position="63"/>
        <end position="82"/>
    </location>
</feature>
<keyword evidence="1" id="KW-1133">Transmembrane helix</keyword>
<feature type="transmembrane region" description="Helical" evidence="1">
    <location>
        <begin position="152"/>
        <end position="169"/>
    </location>
</feature>
<feature type="transmembrane region" description="Helical" evidence="1">
    <location>
        <begin position="102"/>
        <end position="119"/>
    </location>
</feature>
<evidence type="ECO:0000256" key="1">
    <source>
        <dbReference type="SAM" id="Phobius"/>
    </source>
</evidence>
<sequence length="270" mass="29998">MITPKGDKATFDPQKALPLATPRWELRRGSYWPEFKAFCHPIMFGPIILFALWGTLLSPTVSWLKFFLEALFLVSGVVFAAYRLNALKDGGFKVIPRSHMMWTGVAGLAGVLAIAGVGVVLFGPWVLIFLVLAFFAIVIYNLVRHPIIHNSFTYGMVWGGFPVVLSYIYQAEAWPTLGVIALGAAAGIFGRAYTWNWGLTTCGVHEVCLREKWDQSFPGQPRRADPTCHSNSITCGMRLVMPRPITKHARLRLKMDLAMVLFITIGLALA</sequence>
<feature type="transmembrane region" description="Helical" evidence="1">
    <location>
        <begin position="37"/>
        <end position="57"/>
    </location>
</feature>
<feature type="transmembrane region" description="Helical" evidence="1">
    <location>
        <begin position="125"/>
        <end position="143"/>
    </location>
</feature>
<gene>
    <name evidence="2" type="ORF">LCGC14_1721250</name>
</gene>
<name>A0A0F9HC47_9ZZZZ</name>
<dbReference type="AlphaFoldDB" id="A0A0F9HC47"/>
<accession>A0A0F9HC47</accession>
<keyword evidence="1" id="KW-0472">Membrane</keyword>
<evidence type="ECO:0008006" key="3">
    <source>
        <dbReference type="Google" id="ProtNLM"/>
    </source>
</evidence>
<reference evidence="2" key="1">
    <citation type="journal article" date="2015" name="Nature">
        <title>Complex archaea that bridge the gap between prokaryotes and eukaryotes.</title>
        <authorList>
            <person name="Spang A."/>
            <person name="Saw J.H."/>
            <person name="Jorgensen S.L."/>
            <person name="Zaremba-Niedzwiedzka K."/>
            <person name="Martijn J."/>
            <person name="Lind A.E."/>
            <person name="van Eijk R."/>
            <person name="Schleper C."/>
            <person name="Guy L."/>
            <person name="Ettema T.J."/>
        </authorList>
    </citation>
    <scope>NUCLEOTIDE SEQUENCE</scope>
</reference>
<comment type="caution">
    <text evidence="2">The sequence shown here is derived from an EMBL/GenBank/DDBJ whole genome shotgun (WGS) entry which is preliminary data.</text>
</comment>
<dbReference type="EMBL" id="LAZR01015492">
    <property type="protein sequence ID" value="KKM11178.1"/>
    <property type="molecule type" value="Genomic_DNA"/>
</dbReference>
<protein>
    <recommendedName>
        <fullName evidence="3">Prenyltransferase</fullName>
    </recommendedName>
</protein>
<feature type="transmembrane region" description="Helical" evidence="1">
    <location>
        <begin position="175"/>
        <end position="193"/>
    </location>
</feature>
<proteinExistence type="predicted"/>
<organism evidence="2">
    <name type="scientific">marine sediment metagenome</name>
    <dbReference type="NCBI Taxonomy" id="412755"/>
    <lineage>
        <taxon>unclassified sequences</taxon>
        <taxon>metagenomes</taxon>
        <taxon>ecological metagenomes</taxon>
    </lineage>
</organism>
<evidence type="ECO:0000313" key="2">
    <source>
        <dbReference type="EMBL" id="KKM11178.1"/>
    </source>
</evidence>